<dbReference type="InterPro" id="IPR017871">
    <property type="entry name" value="ABC_transporter-like_CS"/>
</dbReference>
<keyword evidence="5 7" id="KW-1133">Transmembrane helix</keyword>
<keyword evidence="6 7" id="KW-0472">Membrane</keyword>
<dbReference type="Proteomes" id="UP000596857">
    <property type="component" value="Unassembled WGS sequence"/>
</dbReference>
<dbReference type="PROSITE" id="PS50929">
    <property type="entry name" value="ABC_TM1F"/>
    <property type="match status" value="1"/>
</dbReference>
<dbReference type="Pfam" id="PF00664">
    <property type="entry name" value="ABC_membrane"/>
    <property type="match status" value="1"/>
</dbReference>
<evidence type="ECO:0000256" key="1">
    <source>
        <dbReference type="ARBA" id="ARBA00004651"/>
    </source>
</evidence>
<dbReference type="PANTHER" id="PTHR24221:SF654">
    <property type="entry name" value="ATP-BINDING CASSETTE SUB-FAMILY B MEMBER 6"/>
    <property type="match status" value="1"/>
</dbReference>
<feature type="domain" description="ABC transporter" evidence="8">
    <location>
        <begin position="334"/>
        <end position="569"/>
    </location>
</feature>
<dbReference type="InterPro" id="IPR039421">
    <property type="entry name" value="Type_1_exporter"/>
</dbReference>
<dbReference type="PANTHER" id="PTHR24221">
    <property type="entry name" value="ATP-BINDING CASSETTE SUB-FAMILY B"/>
    <property type="match status" value="1"/>
</dbReference>
<comment type="caution">
    <text evidence="10">The sequence shown here is derived from an EMBL/GenBank/DDBJ whole genome shotgun (WGS) entry which is preliminary data.</text>
</comment>
<keyword evidence="2 7" id="KW-0812">Transmembrane</keyword>
<dbReference type="GO" id="GO:0005524">
    <property type="term" value="F:ATP binding"/>
    <property type="evidence" value="ECO:0007669"/>
    <property type="project" value="UniProtKB-KW"/>
</dbReference>
<evidence type="ECO:0000256" key="3">
    <source>
        <dbReference type="ARBA" id="ARBA00022741"/>
    </source>
</evidence>
<dbReference type="InterPro" id="IPR027417">
    <property type="entry name" value="P-loop_NTPase"/>
</dbReference>
<evidence type="ECO:0000256" key="2">
    <source>
        <dbReference type="ARBA" id="ARBA00022692"/>
    </source>
</evidence>
<feature type="transmembrane region" description="Helical" evidence="7">
    <location>
        <begin position="161"/>
        <end position="180"/>
    </location>
</feature>
<feature type="transmembrane region" description="Helical" evidence="7">
    <location>
        <begin position="137"/>
        <end position="155"/>
    </location>
</feature>
<evidence type="ECO:0000256" key="5">
    <source>
        <dbReference type="ARBA" id="ARBA00022989"/>
    </source>
</evidence>
<dbReference type="InterPro" id="IPR003439">
    <property type="entry name" value="ABC_transporter-like_ATP-bd"/>
</dbReference>
<organism evidence="10 11">
    <name type="scientific">Paenibacillus phytohabitans</name>
    <dbReference type="NCBI Taxonomy" id="2654978"/>
    <lineage>
        <taxon>Bacteria</taxon>
        <taxon>Bacillati</taxon>
        <taxon>Bacillota</taxon>
        <taxon>Bacilli</taxon>
        <taxon>Bacillales</taxon>
        <taxon>Paenibacillaceae</taxon>
        <taxon>Paenibacillus</taxon>
    </lineage>
</organism>
<keyword evidence="11" id="KW-1185">Reference proteome</keyword>
<evidence type="ECO:0000313" key="10">
    <source>
        <dbReference type="EMBL" id="NOU81647.1"/>
    </source>
</evidence>
<feature type="domain" description="ABC transmembrane type-1" evidence="9">
    <location>
        <begin position="33"/>
        <end position="305"/>
    </location>
</feature>
<keyword evidence="3" id="KW-0547">Nucleotide-binding</keyword>
<dbReference type="SMART" id="SM00382">
    <property type="entry name" value="AAA"/>
    <property type="match status" value="1"/>
</dbReference>
<keyword evidence="4 10" id="KW-0067">ATP-binding</keyword>
<dbReference type="EMBL" id="WHOB01000067">
    <property type="protein sequence ID" value="NOU81647.1"/>
    <property type="molecule type" value="Genomic_DNA"/>
</dbReference>
<accession>A0ABX1YKR6</accession>
<comment type="subcellular location">
    <subcellularLocation>
        <location evidence="1">Cell membrane</location>
        <topology evidence="1">Multi-pass membrane protein</topology>
    </subcellularLocation>
</comment>
<evidence type="ECO:0000256" key="7">
    <source>
        <dbReference type="SAM" id="Phobius"/>
    </source>
</evidence>
<feature type="transmembrane region" description="Helical" evidence="7">
    <location>
        <begin position="250"/>
        <end position="270"/>
    </location>
</feature>
<dbReference type="InterPro" id="IPR036640">
    <property type="entry name" value="ABC1_TM_sf"/>
</dbReference>
<dbReference type="PROSITE" id="PS00211">
    <property type="entry name" value="ABC_TRANSPORTER_1"/>
    <property type="match status" value="1"/>
</dbReference>
<evidence type="ECO:0000256" key="6">
    <source>
        <dbReference type="ARBA" id="ARBA00023136"/>
    </source>
</evidence>
<dbReference type="Gene3D" id="1.20.1560.10">
    <property type="entry name" value="ABC transporter type 1, transmembrane domain"/>
    <property type="match status" value="1"/>
</dbReference>
<feature type="transmembrane region" description="Helical" evidence="7">
    <location>
        <begin position="21"/>
        <end position="46"/>
    </location>
</feature>
<sequence>MKRWGTYKALTRDIDGIRKPLLALGMFKIWSLVFGLIPLFLYSLLVNRVLVDKQLNELWLIISGYLAVFLLTTTGIAVSKRFSNQLILKYDLRIKNKLLKKLISLEHDEYSQYSIGDVKSRIENDSAIAGKFFETHILDFIYAVVYAVALAVILLCYDWRIALISFIFVPVSLVTVNFLGGKAKLTGEELWKLQIQYESFLHSNFQNWKDIKTNNLEDTQLAELNGHYKKIRHVWFLNQLYMHLGITYSFFTKNFITQLFIYFIGGLFVIKGYSEVGVLLVFISFYGQFFGYIENISNSMMNFKNDSVSIGKVIGLLNIEAAKKPYKKIEGTDINVNQLKFAYEGNDSFALDGISFSVGKGEHLAIVGQSGSGKSTIAKLLTGQMEPQGGTVSIGGTDISSVNSESVSDKVSIVVQEPVLFNMSIRDNLLLAKAGATDAELIECCRRASIYDFIDTLPDQLDTIIGEKGVKLSGGQRQRLSIARAFLQDRDIIIFDESTSALDSENESDIISELKSLSSGKTMISIAHRLSSILDCDKVMVLQAGRVAAFDTHENLFNRNDAYDLLFQNQYRAG</sequence>
<feature type="transmembrane region" description="Helical" evidence="7">
    <location>
        <begin position="58"/>
        <end position="79"/>
    </location>
</feature>
<dbReference type="InterPro" id="IPR003593">
    <property type="entry name" value="AAA+_ATPase"/>
</dbReference>
<dbReference type="RefSeq" id="WP_171719112.1">
    <property type="nucleotide sequence ID" value="NZ_WHOB01000067.1"/>
</dbReference>
<dbReference type="InterPro" id="IPR011527">
    <property type="entry name" value="ABC1_TM_dom"/>
</dbReference>
<proteinExistence type="predicted"/>
<protein>
    <submittedName>
        <fullName evidence="10">ATP-binding cassette domain-containing protein</fullName>
    </submittedName>
</protein>
<dbReference type="Gene3D" id="3.40.50.300">
    <property type="entry name" value="P-loop containing nucleotide triphosphate hydrolases"/>
    <property type="match status" value="1"/>
</dbReference>
<name>A0ABX1YKR6_9BACL</name>
<dbReference type="CDD" id="cd07346">
    <property type="entry name" value="ABC_6TM_exporters"/>
    <property type="match status" value="1"/>
</dbReference>
<evidence type="ECO:0000256" key="4">
    <source>
        <dbReference type="ARBA" id="ARBA00022840"/>
    </source>
</evidence>
<dbReference type="Pfam" id="PF00005">
    <property type="entry name" value="ABC_tran"/>
    <property type="match status" value="1"/>
</dbReference>
<reference evidence="10 11" key="1">
    <citation type="submission" date="2019-10" db="EMBL/GenBank/DDBJ databases">
        <title>Description of Paenibacillus terricola sp. nov.</title>
        <authorList>
            <person name="Carlier A."/>
            <person name="Qi S."/>
        </authorList>
    </citation>
    <scope>NUCLEOTIDE SEQUENCE [LARGE SCALE GENOMIC DNA]</scope>
    <source>
        <strain evidence="10 11">LMG 31459</strain>
    </source>
</reference>
<evidence type="ECO:0000259" key="9">
    <source>
        <dbReference type="PROSITE" id="PS50929"/>
    </source>
</evidence>
<evidence type="ECO:0000259" key="8">
    <source>
        <dbReference type="PROSITE" id="PS50893"/>
    </source>
</evidence>
<gene>
    <name evidence="10" type="ORF">GC101_22555</name>
</gene>
<dbReference type="SUPFAM" id="SSF90123">
    <property type="entry name" value="ABC transporter transmembrane region"/>
    <property type="match status" value="1"/>
</dbReference>
<evidence type="ECO:0000313" key="11">
    <source>
        <dbReference type="Proteomes" id="UP000596857"/>
    </source>
</evidence>
<dbReference type="PROSITE" id="PS50893">
    <property type="entry name" value="ABC_TRANSPORTER_2"/>
    <property type="match status" value="1"/>
</dbReference>
<dbReference type="SUPFAM" id="SSF52540">
    <property type="entry name" value="P-loop containing nucleoside triphosphate hydrolases"/>
    <property type="match status" value="1"/>
</dbReference>